<feature type="region of interest" description="Disordered" evidence="1">
    <location>
        <begin position="290"/>
        <end position="309"/>
    </location>
</feature>
<dbReference type="Gene3D" id="3.60.10.10">
    <property type="entry name" value="Endonuclease/exonuclease/phosphatase"/>
    <property type="match status" value="1"/>
</dbReference>
<feature type="signal peptide" evidence="2">
    <location>
        <begin position="1"/>
        <end position="34"/>
    </location>
</feature>
<dbReference type="Pfam" id="PF22447">
    <property type="entry name" value="EEP_ig-like"/>
    <property type="match status" value="1"/>
</dbReference>
<dbReference type="PANTHER" id="PTHR14859">
    <property type="entry name" value="CALCOFLUOR WHITE HYPERSENSITIVE PROTEIN PRECURSOR"/>
    <property type="match status" value="1"/>
</dbReference>
<dbReference type="InterPro" id="IPR051916">
    <property type="entry name" value="GPI-anchor_lipid_remodeler"/>
</dbReference>
<keyword evidence="5" id="KW-1185">Reference proteome</keyword>
<feature type="chain" id="PRO_5047540851" evidence="2">
    <location>
        <begin position="35"/>
        <end position="455"/>
    </location>
</feature>
<sequence>MARRLRQLPLLALVLGVIPGLVLAGAAAAGPAAAAPAPSGGAGLRVMTWNIQYGVPLGGDEPDLERVAAVIRSEDPDVVTLNEVHQDGDGLPGGHGDQPAELAALLAQHGYRYSYYAATETIPSGHDDGSGPGCGVHSPGEGTGGAATSGPDAAYTCGNMVLSKYPFPTGPGHPDGPEHVTLPTDHADPGGRDRRGMLGVTVRVPALGDVRVFVTHHSAPATQAHVEDQKAQVATVLEHIGAVDDPTLLAGDFNMRPADAAGVPTANSLLQSRIADAGLIDTWTRVADSSDGVTVPGSHGRPDGDHPDRRIDYVYASPNLTVRDAHVSLVDREAADHLAVVTDLQVRRPPVVAHAAVPAGTDGTEGWGQAAVGPGGGSLTACKNAGTDTDDGTLVRASLHRPGTDPAVRTVEDGGTSRDRCTTEHWHGRLTPGTTLRACVVRGEEVLGCREERVG</sequence>
<evidence type="ECO:0000313" key="5">
    <source>
        <dbReference type="Proteomes" id="UP001596455"/>
    </source>
</evidence>
<dbReference type="GO" id="GO:0004519">
    <property type="term" value="F:endonuclease activity"/>
    <property type="evidence" value="ECO:0007669"/>
    <property type="project" value="UniProtKB-KW"/>
</dbReference>
<accession>A0ABW2Q8H8</accession>
<dbReference type="RefSeq" id="WP_382394559.1">
    <property type="nucleotide sequence ID" value="NZ_JBHTCQ010000002.1"/>
</dbReference>
<dbReference type="SUPFAM" id="SSF56219">
    <property type="entry name" value="DNase I-like"/>
    <property type="match status" value="1"/>
</dbReference>
<dbReference type="PANTHER" id="PTHR14859:SF1">
    <property type="entry name" value="PGAP2-INTERACTING PROTEIN"/>
    <property type="match status" value="1"/>
</dbReference>
<dbReference type="Pfam" id="PF03372">
    <property type="entry name" value="Exo_endo_phos"/>
    <property type="match status" value="1"/>
</dbReference>
<evidence type="ECO:0000256" key="2">
    <source>
        <dbReference type="SAM" id="SignalP"/>
    </source>
</evidence>
<keyword evidence="2" id="KW-0732">Signal</keyword>
<name>A0ABW2Q8H8_9MICO</name>
<keyword evidence="4" id="KW-0378">Hydrolase</keyword>
<gene>
    <name evidence="4" type="ORF">ACFQQL_11810</name>
</gene>
<feature type="compositionally biased region" description="Basic and acidic residues" evidence="1">
    <location>
        <begin position="300"/>
        <end position="309"/>
    </location>
</feature>
<dbReference type="InterPro" id="IPR005135">
    <property type="entry name" value="Endo/exonuclease/phosphatase"/>
</dbReference>
<dbReference type="InterPro" id="IPR036691">
    <property type="entry name" value="Endo/exonu/phosph_ase_sf"/>
</dbReference>
<evidence type="ECO:0000256" key="1">
    <source>
        <dbReference type="SAM" id="MobiDB-lite"/>
    </source>
</evidence>
<evidence type="ECO:0000259" key="3">
    <source>
        <dbReference type="Pfam" id="PF03372"/>
    </source>
</evidence>
<feature type="region of interest" description="Disordered" evidence="1">
    <location>
        <begin position="403"/>
        <end position="422"/>
    </location>
</feature>
<feature type="region of interest" description="Disordered" evidence="1">
    <location>
        <begin position="127"/>
        <end position="148"/>
    </location>
</feature>
<organism evidence="4 5">
    <name type="scientific">Georgenia alba</name>
    <dbReference type="NCBI Taxonomy" id="2233858"/>
    <lineage>
        <taxon>Bacteria</taxon>
        <taxon>Bacillati</taxon>
        <taxon>Actinomycetota</taxon>
        <taxon>Actinomycetes</taxon>
        <taxon>Micrococcales</taxon>
        <taxon>Bogoriellaceae</taxon>
        <taxon>Georgenia</taxon>
    </lineage>
</organism>
<comment type="caution">
    <text evidence="4">The sequence shown here is derived from an EMBL/GenBank/DDBJ whole genome shotgun (WGS) entry which is preliminary data.</text>
</comment>
<feature type="domain" description="Endonuclease/exonuclease/phosphatase" evidence="3">
    <location>
        <begin position="47"/>
        <end position="330"/>
    </location>
</feature>
<protein>
    <submittedName>
        <fullName evidence="4">Endonuclease/exonuclease/phosphatase family protein</fullName>
    </submittedName>
</protein>
<feature type="compositionally biased region" description="Basic and acidic residues" evidence="1">
    <location>
        <begin position="410"/>
        <end position="422"/>
    </location>
</feature>
<reference evidence="5" key="1">
    <citation type="journal article" date="2019" name="Int. J. Syst. Evol. Microbiol.">
        <title>The Global Catalogue of Microorganisms (GCM) 10K type strain sequencing project: providing services to taxonomists for standard genome sequencing and annotation.</title>
        <authorList>
            <consortium name="The Broad Institute Genomics Platform"/>
            <consortium name="The Broad Institute Genome Sequencing Center for Infectious Disease"/>
            <person name="Wu L."/>
            <person name="Ma J."/>
        </authorList>
    </citation>
    <scope>NUCLEOTIDE SEQUENCE [LARGE SCALE GENOMIC DNA]</scope>
    <source>
        <strain evidence="5">JCM 1490</strain>
    </source>
</reference>
<dbReference type="EMBL" id="JBHTCQ010000002">
    <property type="protein sequence ID" value="MFC7405798.1"/>
    <property type="molecule type" value="Genomic_DNA"/>
</dbReference>
<proteinExistence type="predicted"/>
<keyword evidence="4" id="KW-0255">Endonuclease</keyword>
<dbReference type="Proteomes" id="UP001596455">
    <property type="component" value="Unassembled WGS sequence"/>
</dbReference>
<evidence type="ECO:0000313" key="4">
    <source>
        <dbReference type="EMBL" id="MFC7405798.1"/>
    </source>
</evidence>
<keyword evidence="4" id="KW-0540">Nuclease</keyword>